<dbReference type="PANTHER" id="PTHR36510">
    <property type="entry name" value="GLUTAMATE--CYSTEINE LIGASE 2-RELATED"/>
    <property type="match status" value="1"/>
</dbReference>
<dbReference type="HAMAP" id="MF_01609">
    <property type="entry name" value="Glu_cys_ligase_2"/>
    <property type="match status" value="1"/>
</dbReference>
<dbReference type="InterPro" id="IPR014746">
    <property type="entry name" value="Gln_synth/guanido_kin_cat_dom"/>
</dbReference>
<evidence type="ECO:0000256" key="3">
    <source>
        <dbReference type="ARBA" id="ARBA00022840"/>
    </source>
</evidence>
<dbReference type="Proteomes" id="UP000048984">
    <property type="component" value="Unassembled WGS sequence"/>
</dbReference>
<dbReference type="EC" id="6.3.2.2" evidence="4"/>
<keyword evidence="3 4" id="KW-0067">ATP-binding</keyword>
<reference evidence="5 6" key="2">
    <citation type="submission" date="2015-10" db="EMBL/GenBank/DDBJ databases">
        <title>Draft Genome Sequence of Prosthecomicrobium hirschii ATCC 27832.</title>
        <authorList>
            <person name="Daniel J."/>
            <person name="Givan S.A."/>
            <person name="Brun Y.V."/>
            <person name="Brown P.J."/>
        </authorList>
    </citation>
    <scope>NUCLEOTIDE SEQUENCE [LARGE SCALE GENOMIC DNA]</scope>
    <source>
        <strain evidence="5 6">16</strain>
    </source>
</reference>
<keyword evidence="2 4" id="KW-0547">Nucleotide-binding</keyword>
<keyword evidence="1 4" id="KW-0436">Ligase</keyword>
<dbReference type="NCBIfam" id="TIGR02050">
    <property type="entry name" value="gshA_cyan_rel"/>
    <property type="match status" value="1"/>
</dbReference>
<dbReference type="PANTHER" id="PTHR36510:SF1">
    <property type="entry name" value="GLUTAMATE--CYSTEINE LIGASE 2-RELATED"/>
    <property type="match status" value="1"/>
</dbReference>
<dbReference type="NCBIfam" id="NF010039">
    <property type="entry name" value="PRK13515.1"/>
    <property type="match status" value="1"/>
</dbReference>
<comment type="caution">
    <text evidence="5">The sequence shown here is derived from an EMBL/GenBank/DDBJ whole genome shotgun (WGS) entry which is preliminary data.</text>
</comment>
<dbReference type="EMBL" id="LJYW01000001">
    <property type="protein sequence ID" value="KPL52485.1"/>
    <property type="molecule type" value="Genomic_DNA"/>
</dbReference>
<dbReference type="InterPro" id="IPR011793">
    <property type="entry name" value="YbdK"/>
</dbReference>
<name>A0A0P6W5B7_9HYPH</name>
<evidence type="ECO:0000313" key="6">
    <source>
        <dbReference type="Proteomes" id="UP000048984"/>
    </source>
</evidence>
<accession>A0A0P6W5B7</accession>
<organism evidence="5 6">
    <name type="scientific">Prosthecodimorpha hirschii</name>
    <dbReference type="NCBI Taxonomy" id="665126"/>
    <lineage>
        <taxon>Bacteria</taxon>
        <taxon>Pseudomonadati</taxon>
        <taxon>Pseudomonadota</taxon>
        <taxon>Alphaproteobacteria</taxon>
        <taxon>Hyphomicrobiales</taxon>
        <taxon>Ancalomicrobiaceae</taxon>
        <taxon>Prosthecodimorpha</taxon>
    </lineage>
</organism>
<dbReference type="GO" id="GO:0005524">
    <property type="term" value="F:ATP binding"/>
    <property type="evidence" value="ECO:0007669"/>
    <property type="project" value="UniProtKB-KW"/>
</dbReference>
<gene>
    <name evidence="5" type="ORF">ABB55_09830</name>
</gene>
<dbReference type="GO" id="GO:0004357">
    <property type="term" value="F:glutamate-cysteine ligase activity"/>
    <property type="evidence" value="ECO:0007669"/>
    <property type="project" value="UniProtKB-EC"/>
</dbReference>
<dbReference type="GO" id="GO:0042398">
    <property type="term" value="P:modified amino acid biosynthetic process"/>
    <property type="evidence" value="ECO:0007669"/>
    <property type="project" value="InterPro"/>
</dbReference>
<evidence type="ECO:0000313" key="5">
    <source>
        <dbReference type="EMBL" id="KPL52485.1"/>
    </source>
</evidence>
<sequence>MEGWMASDYTFGIEEEFFVVDAATMNSVRTLPPQFLTRCRDRLGDRVSLELLQSQIETQTVPHRHAADALAELKELRDGVGDVADGFGFRLIAAGTHPFAEWQAQRHTERARYRMVMNDLQMLGYRNLLCGTHVHVALPDPERRVTLMTRTMPYLPLFLALSTSSPFWCGKSTGLLSYRPAAYDELPRTGLPPVFLGDEDYRAYLDSMTAGGVIPDASYIWWSIRPSMAHPTLELRIADACTVPEDAVAIAMLFRALVARLDRDPDYGVPVDAVVRAITEENRWRIQRGGLDARIVDPASRTPLLVRLAIRRLVKDLMPDARRIGRAEDLDGVKAILDFGTSAHRQLEVFGNAREADQTREEALYRVATWLARATIGVGGIATAPMPHAAVMH</sequence>
<dbReference type="Gene3D" id="3.30.590.20">
    <property type="match status" value="1"/>
</dbReference>
<comment type="catalytic activity">
    <reaction evidence="4">
        <text>L-cysteine + L-glutamate + ATP = gamma-L-glutamyl-L-cysteine + ADP + phosphate + H(+)</text>
        <dbReference type="Rhea" id="RHEA:13285"/>
        <dbReference type="ChEBI" id="CHEBI:15378"/>
        <dbReference type="ChEBI" id="CHEBI:29985"/>
        <dbReference type="ChEBI" id="CHEBI:30616"/>
        <dbReference type="ChEBI" id="CHEBI:35235"/>
        <dbReference type="ChEBI" id="CHEBI:43474"/>
        <dbReference type="ChEBI" id="CHEBI:58173"/>
        <dbReference type="ChEBI" id="CHEBI:456216"/>
        <dbReference type="EC" id="6.3.2.2"/>
    </reaction>
</comment>
<evidence type="ECO:0000256" key="2">
    <source>
        <dbReference type="ARBA" id="ARBA00022741"/>
    </source>
</evidence>
<dbReference type="InterPro" id="IPR050141">
    <property type="entry name" value="GCL_type2/YbdK_subfam"/>
</dbReference>
<dbReference type="AlphaFoldDB" id="A0A0P6W5B7"/>
<reference evidence="5 6" key="1">
    <citation type="submission" date="2015-09" db="EMBL/GenBank/DDBJ databases">
        <authorList>
            <person name="Jackson K.R."/>
            <person name="Lunt B.L."/>
            <person name="Fisher J.N.B."/>
            <person name="Gardner A.V."/>
            <person name="Bailey M.E."/>
            <person name="Deus L.M."/>
            <person name="Earl A.S."/>
            <person name="Gibby P.D."/>
            <person name="Hartmann K.A."/>
            <person name="Liu J.E."/>
            <person name="Manci A.M."/>
            <person name="Nielsen D.A."/>
            <person name="Solomon M.B."/>
            <person name="Breakwell D.P."/>
            <person name="Burnett S.H."/>
            <person name="Grose J.H."/>
        </authorList>
    </citation>
    <scope>NUCLEOTIDE SEQUENCE [LARGE SCALE GENOMIC DNA]</scope>
    <source>
        <strain evidence="5 6">16</strain>
    </source>
</reference>
<evidence type="ECO:0000256" key="4">
    <source>
        <dbReference type="HAMAP-Rule" id="MF_01609"/>
    </source>
</evidence>
<dbReference type="SUPFAM" id="SSF55931">
    <property type="entry name" value="Glutamine synthetase/guanido kinase"/>
    <property type="match status" value="1"/>
</dbReference>
<proteinExistence type="inferred from homology"/>
<comment type="similarity">
    <text evidence="4">Belongs to the glutamate--cysteine ligase type 2 family. YbdK subfamily.</text>
</comment>
<comment type="function">
    <text evidence="4">ATP-dependent carboxylate-amine ligase which exhibits weak glutamate--cysteine ligase activity.</text>
</comment>
<dbReference type="InterPro" id="IPR006336">
    <property type="entry name" value="GCS2"/>
</dbReference>
<dbReference type="Pfam" id="PF04107">
    <property type="entry name" value="GCS2"/>
    <property type="match status" value="1"/>
</dbReference>
<dbReference type="STRING" id="665126.ABB55_09830"/>
<evidence type="ECO:0000256" key="1">
    <source>
        <dbReference type="ARBA" id="ARBA00022598"/>
    </source>
</evidence>
<protein>
    <recommendedName>
        <fullName evidence="4">Putative glutamate--cysteine ligase 2</fullName>
        <ecNumber evidence="4">6.3.2.2</ecNumber>
    </recommendedName>
    <alternativeName>
        <fullName evidence="4">Gamma-glutamylcysteine synthetase 2</fullName>
        <shortName evidence="4">GCS 2</shortName>
        <shortName evidence="4">Gamma-GCS 2</shortName>
    </alternativeName>
</protein>
<keyword evidence="6" id="KW-1185">Reference proteome</keyword>